<organism evidence="8 9">
    <name type="scientific">Weissella coleopterorum</name>
    <dbReference type="NCBI Taxonomy" id="2714949"/>
    <lineage>
        <taxon>Bacteria</taxon>
        <taxon>Bacillati</taxon>
        <taxon>Bacillota</taxon>
        <taxon>Bacilli</taxon>
        <taxon>Lactobacillales</taxon>
        <taxon>Lactobacillaceae</taxon>
        <taxon>Weissella</taxon>
    </lineage>
</organism>
<dbReference type="PIRSF" id="PIRSF000097">
    <property type="entry name" value="AKR"/>
    <property type="match status" value="1"/>
</dbReference>
<feature type="domain" description="NADP-dependent oxidoreductase" evidence="7">
    <location>
        <begin position="26"/>
        <end position="265"/>
    </location>
</feature>
<dbReference type="GO" id="GO:0016616">
    <property type="term" value="F:oxidoreductase activity, acting on the CH-OH group of donors, NAD or NADP as acceptor"/>
    <property type="evidence" value="ECO:0007669"/>
    <property type="project" value="UniProtKB-ARBA"/>
</dbReference>
<dbReference type="RefSeq" id="WP_166011031.1">
    <property type="nucleotide sequence ID" value="NZ_CP049888.1"/>
</dbReference>
<dbReference type="AlphaFoldDB" id="A0A6G8B145"/>
<dbReference type="FunFam" id="3.20.20.100:FF:000015">
    <property type="entry name" value="Oxidoreductase, aldo/keto reductase family"/>
    <property type="match status" value="1"/>
</dbReference>
<dbReference type="PRINTS" id="PR00069">
    <property type="entry name" value="ALDKETRDTASE"/>
</dbReference>
<name>A0A6G8B145_9LACO</name>
<evidence type="ECO:0000256" key="5">
    <source>
        <dbReference type="PIRSR" id="PIRSR000097-2"/>
    </source>
</evidence>
<feature type="active site" description="Proton donor" evidence="4">
    <location>
        <position position="53"/>
    </location>
</feature>
<dbReference type="InterPro" id="IPR036812">
    <property type="entry name" value="NAD(P)_OxRdtase_dom_sf"/>
</dbReference>
<protein>
    <submittedName>
        <fullName evidence="8">Aldo/keto reductase</fullName>
    </submittedName>
</protein>
<keyword evidence="9" id="KW-1185">Reference proteome</keyword>
<keyword evidence="3" id="KW-0560">Oxidoreductase</keyword>
<proteinExistence type="inferred from homology"/>
<evidence type="ECO:0000256" key="2">
    <source>
        <dbReference type="ARBA" id="ARBA00022857"/>
    </source>
</evidence>
<evidence type="ECO:0000256" key="3">
    <source>
        <dbReference type="ARBA" id="ARBA00023002"/>
    </source>
</evidence>
<accession>A0A6G8B145</accession>
<dbReference type="Gene3D" id="3.20.20.100">
    <property type="entry name" value="NADP-dependent oxidoreductase domain"/>
    <property type="match status" value="1"/>
</dbReference>
<keyword evidence="2" id="KW-0521">NADP</keyword>
<dbReference type="Proteomes" id="UP000500741">
    <property type="component" value="Chromosome"/>
</dbReference>
<feature type="binding site" evidence="5">
    <location>
        <position position="115"/>
    </location>
    <ligand>
        <name>substrate</name>
    </ligand>
</feature>
<comment type="similarity">
    <text evidence="1">Belongs to the aldo/keto reductase family.</text>
</comment>
<sequence length="279" mass="31600">MLKTLDKKIKLNNGLQMPQMGLGVFQIPNDQTAAVVEQGIINGYRLIDTAQIYGNEEGTGVGIQAGLAATGLRREDLFVTSKIWNDNLSFDEAVAAVEDSLAKLQLDYLDLYLIHWPGQTSFKATWQALEMMYKLGKIKAIGVSNFNDTHLSMLDTFKTVNPVVNQIELHPKLTQVPLRKTLFERELVAEAWSPLMQGKLFQEPVLLNLAKKYHKNPAQIILKWDLQQDLIVITKSIKADRLKENAELDDFELTEMEMQNISALNRDVRVGPDPEQFDF</sequence>
<dbReference type="InterPro" id="IPR023210">
    <property type="entry name" value="NADP_OxRdtase_dom"/>
</dbReference>
<dbReference type="PROSITE" id="PS00062">
    <property type="entry name" value="ALDOKETO_REDUCTASE_2"/>
    <property type="match status" value="1"/>
</dbReference>
<evidence type="ECO:0000256" key="6">
    <source>
        <dbReference type="PIRSR" id="PIRSR000097-3"/>
    </source>
</evidence>
<evidence type="ECO:0000259" key="7">
    <source>
        <dbReference type="Pfam" id="PF00248"/>
    </source>
</evidence>
<dbReference type="PANTHER" id="PTHR43827:SF3">
    <property type="entry name" value="NADP-DEPENDENT OXIDOREDUCTASE DOMAIN-CONTAINING PROTEIN"/>
    <property type="match status" value="1"/>
</dbReference>
<dbReference type="KEGG" id="wco:G7084_06175"/>
<dbReference type="SUPFAM" id="SSF51430">
    <property type="entry name" value="NAD(P)-linked oxidoreductase"/>
    <property type="match status" value="1"/>
</dbReference>
<dbReference type="EMBL" id="CP049888">
    <property type="protein sequence ID" value="QIL50939.1"/>
    <property type="molecule type" value="Genomic_DNA"/>
</dbReference>
<reference evidence="8 9" key="1">
    <citation type="submission" date="2020-03" db="EMBL/GenBank/DDBJ databases">
        <title>Weissella sp. nov., isolated from Cybister lewisianus.</title>
        <authorList>
            <person name="Hyun D.-W."/>
            <person name="Bae J.-W."/>
        </authorList>
    </citation>
    <scope>NUCLEOTIDE SEQUENCE [LARGE SCALE GENOMIC DNA]</scope>
    <source>
        <strain evidence="8 9">HDW19</strain>
    </source>
</reference>
<dbReference type="InterPro" id="IPR018170">
    <property type="entry name" value="Aldo/ket_reductase_CS"/>
</dbReference>
<feature type="site" description="Lowers pKa of active site Tyr" evidence="6">
    <location>
        <position position="82"/>
    </location>
</feature>
<evidence type="ECO:0000313" key="8">
    <source>
        <dbReference type="EMBL" id="QIL50939.1"/>
    </source>
</evidence>
<dbReference type="Pfam" id="PF00248">
    <property type="entry name" value="Aldo_ket_red"/>
    <property type="match status" value="1"/>
</dbReference>
<evidence type="ECO:0000256" key="4">
    <source>
        <dbReference type="PIRSR" id="PIRSR000097-1"/>
    </source>
</evidence>
<gene>
    <name evidence="8" type="ORF">G7084_06175</name>
</gene>
<dbReference type="InterPro" id="IPR020471">
    <property type="entry name" value="AKR"/>
</dbReference>
<evidence type="ECO:0000313" key="9">
    <source>
        <dbReference type="Proteomes" id="UP000500741"/>
    </source>
</evidence>
<dbReference type="PANTHER" id="PTHR43827">
    <property type="entry name" value="2,5-DIKETO-D-GLUCONIC ACID REDUCTASE"/>
    <property type="match status" value="1"/>
</dbReference>
<evidence type="ECO:0000256" key="1">
    <source>
        <dbReference type="ARBA" id="ARBA00007905"/>
    </source>
</evidence>